<evidence type="ECO:0000256" key="2">
    <source>
        <dbReference type="SAM" id="SignalP"/>
    </source>
</evidence>
<evidence type="ECO:0000256" key="1">
    <source>
        <dbReference type="ARBA" id="ARBA00023319"/>
    </source>
</evidence>
<dbReference type="SUPFAM" id="SSF48726">
    <property type="entry name" value="Immunoglobulin"/>
    <property type="match status" value="1"/>
</dbReference>
<organism evidence="4 5">
    <name type="scientific">Cyprinodon variegatus</name>
    <name type="common">Sheepshead minnow</name>
    <dbReference type="NCBI Taxonomy" id="28743"/>
    <lineage>
        <taxon>Eukaryota</taxon>
        <taxon>Metazoa</taxon>
        <taxon>Chordata</taxon>
        <taxon>Craniata</taxon>
        <taxon>Vertebrata</taxon>
        <taxon>Euteleostomi</taxon>
        <taxon>Actinopterygii</taxon>
        <taxon>Neopterygii</taxon>
        <taxon>Teleostei</taxon>
        <taxon>Neoteleostei</taxon>
        <taxon>Acanthomorphata</taxon>
        <taxon>Ovalentaria</taxon>
        <taxon>Atherinomorphae</taxon>
        <taxon>Cyprinodontiformes</taxon>
        <taxon>Cyprinodontidae</taxon>
        <taxon>Cyprinodon</taxon>
    </lineage>
</organism>
<dbReference type="GO" id="GO:0019815">
    <property type="term" value="C:B cell receptor complex"/>
    <property type="evidence" value="ECO:0007669"/>
    <property type="project" value="TreeGrafter"/>
</dbReference>
<feature type="signal peptide" evidence="2">
    <location>
        <begin position="1"/>
        <end position="15"/>
    </location>
</feature>
<dbReference type="InterPro" id="IPR013783">
    <property type="entry name" value="Ig-like_fold"/>
</dbReference>
<feature type="chain" id="PRO_5018781790" description="Ig-like domain-containing protein" evidence="2">
    <location>
        <begin position="16"/>
        <end position="150"/>
    </location>
</feature>
<dbReference type="InterPro" id="IPR003599">
    <property type="entry name" value="Ig_sub"/>
</dbReference>
<dbReference type="InterPro" id="IPR036179">
    <property type="entry name" value="Ig-like_dom_sf"/>
</dbReference>
<dbReference type="GO" id="GO:0050853">
    <property type="term" value="P:B cell receptor signaling pathway"/>
    <property type="evidence" value="ECO:0007669"/>
    <property type="project" value="TreeGrafter"/>
</dbReference>
<accession>A0A3Q2DY66</accession>
<dbReference type="SMART" id="SM00409">
    <property type="entry name" value="IG"/>
    <property type="match status" value="1"/>
</dbReference>
<reference evidence="4" key="2">
    <citation type="submission" date="2025-09" db="UniProtKB">
        <authorList>
            <consortium name="Ensembl"/>
        </authorList>
    </citation>
    <scope>IDENTIFICATION</scope>
</reference>
<protein>
    <recommendedName>
        <fullName evidence="3">Ig-like domain-containing protein</fullName>
    </recommendedName>
</protein>
<dbReference type="PANTHER" id="PTHR14334">
    <property type="entry name" value="B-CELL ANTIGEN RECEPTOR COMPLEX-ASSOCIATED PROTEIN"/>
    <property type="match status" value="1"/>
</dbReference>
<dbReference type="AlphaFoldDB" id="A0A3Q2DY66"/>
<dbReference type="STRING" id="28743.ENSCVAP00000024722"/>
<sequence>VTWLITLLLIICVSSNTLVVSQSPDISVLERQTGRISCCWTVKAQRVGVKWIKNQTMIEQRIVINEPEVSQNERPHVCSVLILTNLTSRDSGRYICKVSVELPILTEVEGNGTTITVKVLYCVYKYSNLHNIGFYHFTFYSPFKIHQERT</sequence>
<keyword evidence="2" id="KW-0732">Signal</keyword>
<evidence type="ECO:0000313" key="4">
    <source>
        <dbReference type="Ensembl" id="ENSCVAP00000024722.1"/>
    </source>
</evidence>
<evidence type="ECO:0000313" key="5">
    <source>
        <dbReference type="Proteomes" id="UP000265020"/>
    </source>
</evidence>
<dbReference type="Ensembl" id="ENSCVAT00000003456.1">
    <property type="protein sequence ID" value="ENSCVAP00000024722.1"/>
    <property type="gene ID" value="ENSCVAG00000009000.1"/>
</dbReference>
<proteinExistence type="predicted"/>
<name>A0A3Q2DY66_CYPVA</name>
<dbReference type="PROSITE" id="PS50835">
    <property type="entry name" value="IG_LIKE"/>
    <property type="match status" value="1"/>
</dbReference>
<dbReference type="GO" id="GO:0009897">
    <property type="term" value="C:external side of plasma membrane"/>
    <property type="evidence" value="ECO:0007669"/>
    <property type="project" value="TreeGrafter"/>
</dbReference>
<dbReference type="InterPro" id="IPR013151">
    <property type="entry name" value="Immunoglobulin_dom"/>
</dbReference>
<dbReference type="OMA" id="IVINEPE"/>
<keyword evidence="1" id="KW-0393">Immunoglobulin domain</keyword>
<dbReference type="Pfam" id="PF00047">
    <property type="entry name" value="ig"/>
    <property type="match status" value="1"/>
</dbReference>
<keyword evidence="5" id="KW-1185">Reference proteome</keyword>
<dbReference type="Gene3D" id="2.60.40.10">
    <property type="entry name" value="Immunoglobulins"/>
    <property type="match status" value="1"/>
</dbReference>
<dbReference type="InterPro" id="IPR007110">
    <property type="entry name" value="Ig-like_dom"/>
</dbReference>
<dbReference type="Proteomes" id="UP000265020">
    <property type="component" value="Unassembled WGS sequence"/>
</dbReference>
<evidence type="ECO:0000259" key="3">
    <source>
        <dbReference type="PROSITE" id="PS50835"/>
    </source>
</evidence>
<dbReference type="GO" id="GO:0030183">
    <property type="term" value="P:B cell differentiation"/>
    <property type="evidence" value="ECO:0007669"/>
    <property type="project" value="TreeGrafter"/>
</dbReference>
<dbReference type="GeneTree" id="ENSGT00940000177059"/>
<reference evidence="4" key="1">
    <citation type="submission" date="2025-08" db="UniProtKB">
        <authorList>
            <consortium name="Ensembl"/>
        </authorList>
    </citation>
    <scope>IDENTIFICATION</scope>
</reference>
<feature type="domain" description="Ig-like" evidence="3">
    <location>
        <begin position="16"/>
        <end position="106"/>
    </location>
</feature>